<dbReference type="EMBL" id="JASPKZ010006812">
    <property type="protein sequence ID" value="KAJ9587028.1"/>
    <property type="molecule type" value="Genomic_DNA"/>
</dbReference>
<keyword evidence="1" id="KW-1133">Transmembrane helix</keyword>
<proteinExistence type="predicted"/>
<feature type="non-terminal residue" evidence="2">
    <location>
        <position position="1"/>
    </location>
</feature>
<name>A0AAD7ZUR0_DIPPU</name>
<dbReference type="AlphaFoldDB" id="A0AAD7ZUR0"/>
<gene>
    <name evidence="2" type="ORF">L9F63_019370</name>
</gene>
<reference evidence="2" key="2">
    <citation type="submission" date="2023-05" db="EMBL/GenBank/DDBJ databases">
        <authorList>
            <person name="Fouks B."/>
        </authorList>
    </citation>
    <scope>NUCLEOTIDE SEQUENCE</scope>
    <source>
        <strain evidence="2">Stay&amp;Tobe</strain>
        <tissue evidence="2">Testes</tissue>
    </source>
</reference>
<keyword evidence="1" id="KW-0812">Transmembrane</keyword>
<keyword evidence="3" id="KW-1185">Reference proteome</keyword>
<evidence type="ECO:0000313" key="3">
    <source>
        <dbReference type="Proteomes" id="UP001233999"/>
    </source>
</evidence>
<organism evidence="2 3">
    <name type="scientific">Diploptera punctata</name>
    <name type="common">Pacific beetle cockroach</name>
    <dbReference type="NCBI Taxonomy" id="6984"/>
    <lineage>
        <taxon>Eukaryota</taxon>
        <taxon>Metazoa</taxon>
        <taxon>Ecdysozoa</taxon>
        <taxon>Arthropoda</taxon>
        <taxon>Hexapoda</taxon>
        <taxon>Insecta</taxon>
        <taxon>Pterygota</taxon>
        <taxon>Neoptera</taxon>
        <taxon>Polyneoptera</taxon>
        <taxon>Dictyoptera</taxon>
        <taxon>Blattodea</taxon>
        <taxon>Blaberoidea</taxon>
        <taxon>Blaberidae</taxon>
        <taxon>Diplopterinae</taxon>
        <taxon>Diploptera</taxon>
    </lineage>
</organism>
<evidence type="ECO:0000313" key="2">
    <source>
        <dbReference type="EMBL" id="KAJ9587028.1"/>
    </source>
</evidence>
<dbReference type="Proteomes" id="UP001233999">
    <property type="component" value="Unassembled WGS sequence"/>
</dbReference>
<accession>A0AAD7ZUR0</accession>
<sequence length="73" mass="8328">FDHKINISFFFQLYSPLCALADVRTLLHASLSNSLLLHPRTPNFRRSFSIPSIHPSISTSVFLFFLLHLVSVV</sequence>
<keyword evidence="1" id="KW-0472">Membrane</keyword>
<feature type="transmembrane region" description="Helical" evidence="1">
    <location>
        <begin position="48"/>
        <end position="70"/>
    </location>
</feature>
<evidence type="ECO:0000256" key="1">
    <source>
        <dbReference type="SAM" id="Phobius"/>
    </source>
</evidence>
<protein>
    <submittedName>
        <fullName evidence="2">Uncharacterized protein</fullName>
    </submittedName>
</protein>
<reference evidence="2" key="1">
    <citation type="journal article" date="2023" name="IScience">
        <title>Live-bearing cockroach genome reveals convergent evolutionary mechanisms linked to viviparity in insects and beyond.</title>
        <authorList>
            <person name="Fouks B."/>
            <person name="Harrison M.C."/>
            <person name="Mikhailova A.A."/>
            <person name="Marchal E."/>
            <person name="English S."/>
            <person name="Carruthers M."/>
            <person name="Jennings E.C."/>
            <person name="Chiamaka E.L."/>
            <person name="Frigard R.A."/>
            <person name="Pippel M."/>
            <person name="Attardo G.M."/>
            <person name="Benoit J.B."/>
            <person name="Bornberg-Bauer E."/>
            <person name="Tobe S.S."/>
        </authorList>
    </citation>
    <scope>NUCLEOTIDE SEQUENCE</scope>
    <source>
        <strain evidence="2">Stay&amp;Tobe</strain>
    </source>
</reference>
<comment type="caution">
    <text evidence="2">The sequence shown here is derived from an EMBL/GenBank/DDBJ whole genome shotgun (WGS) entry which is preliminary data.</text>
</comment>